<dbReference type="PANTHER" id="PTHR48100">
    <property type="entry name" value="BROAD-SPECIFICITY PHOSPHATASE YOR283W-RELATED"/>
    <property type="match status" value="1"/>
</dbReference>
<protein>
    <submittedName>
        <fullName evidence="2">Phosphoglycerate mutase domain-containing protein</fullName>
    </submittedName>
</protein>
<dbReference type="InterPro" id="IPR013078">
    <property type="entry name" value="His_Pase_superF_clade-1"/>
</dbReference>
<dbReference type="PANTHER" id="PTHR48100:SF1">
    <property type="entry name" value="HISTIDINE PHOSPHATASE FAMILY PROTEIN-RELATED"/>
    <property type="match status" value="1"/>
</dbReference>
<accession>A0A068NPN5</accession>
<dbReference type="CDD" id="cd07067">
    <property type="entry name" value="HP_PGM_like"/>
    <property type="match status" value="1"/>
</dbReference>
<name>A0A068NPN5_FIMGI</name>
<dbReference type="Proteomes" id="UP000027982">
    <property type="component" value="Chromosome"/>
</dbReference>
<dbReference type="GO" id="GO:0005737">
    <property type="term" value="C:cytoplasm"/>
    <property type="evidence" value="ECO:0007669"/>
    <property type="project" value="TreeGrafter"/>
</dbReference>
<reference evidence="2 3" key="1">
    <citation type="journal article" date="2014" name="PLoS ONE">
        <title>The first complete genome sequence of the class fimbriimonadia in the phylum armatimonadetes.</title>
        <authorList>
            <person name="Hu Z.Y."/>
            <person name="Wang Y.Z."/>
            <person name="Im W.T."/>
            <person name="Wang S.Y."/>
            <person name="Zhao G.P."/>
            <person name="Zheng H.J."/>
            <person name="Quan Z.X."/>
        </authorList>
    </citation>
    <scope>NUCLEOTIDE SEQUENCE [LARGE SCALE GENOMIC DNA]</scope>
    <source>
        <strain evidence="2">Gsoil 348</strain>
    </source>
</reference>
<dbReference type="EMBL" id="CP007139">
    <property type="protein sequence ID" value="AIE85406.1"/>
    <property type="molecule type" value="Genomic_DNA"/>
</dbReference>
<keyword evidence="3" id="KW-1185">Reference proteome</keyword>
<dbReference type="InterPro" id="IPR050275">
    <property type="entry name" value="PGM_Phosphatase"/>
</dbReference>
<dbReference type="Gene3D" id="3.40.50.1240">
    <property type="entry name" value="Phosphoglycerate mutase-like"/>
    <property type="match status" value="1"/>
</dbReference>
<gene>
    <name evidence="2" type="ORF">OP10G_2038</name>
</gene>
<dbReference type="SMART" id="SM00855">
    <property type="entry name" value="PGAM"/>
    <property type="match status" value="1"/>
</dbReference>
<dbReference type="InterPro" id="IPR029033">
    <property type="entry name" value="His_PPase_superfam"/>
</dbReference>
<proteinExistence type="predicted"/>
<organism evidence="2 3">
    <name type="scientific">Fimbriimonas ginsengisoli Gsoil 348</name>
    <dbReference type="NCBI Taxonomy" id="661478"/>
    <lineage>
        <taxon>Bacteria</taxon>
        <taxon>Bacillati</taxon>
        <taxon>Armatimonadota</taxon>
        <taxon>Fimbriimonadia</taxon>
        <taxon>Fimbriimonadales</taxon>
        <taxon>Fimbriimonadaceae</taxon>
        <taxon>Fimbriimonas</taxon>
    </lineage>
</organism>
<feature type="region of interest" description="Disordered" evidence="1">
    <location>
        <begin position="1"/>
        <end position="23"/>
    </location>
</feature>
<sequence length="221" mass="25154">MAREGDPTELVRQMREEQEESSWPLTELGRKQAALAGEWLRKNIEGGYDASYVSPFLRTRETAEGLGLEGLKWEIDDRLREREWGEYSTEGYKPYTSQQYLTDLALCANLDWKTEYPGAESILDMVPRVEAFLTDAMLKTPQGRIIAVTHGGTIRAIQTVLEHLTRGERLPPDRRLSNCCVVMYRLSDIDLAHTEWIGEVRTAHPALPDAPETPWEPLGPK</sequence>
<evidence type="ECO:0000313" key="2">
    <source>
        <dbReference type="EMBL" id="AIE85406.1"/>
    </source>
</evidence>
<dbReference type="SUPFAM" id="SSF53254">
    <property type="entry name" value="Phosphoglycerate mutase-like"/>
    <property type="match status" value="1"/>
</dbReference>
<dbReference type="STRING" id="661478.OP10G_2038"/>
<evidence type="ECO:0000313" key="3">
    <source>
        <dbReference type="Proteomes" id="UP000027982"/>
    </source>
</evidence>
<dbReference type="KEGG" id="fgi:OP10G_2038"/>
<evidence type="ECO:0000256" key="1">
    <source>
        <dbReference type="SAM" id="MobiDB-lite"/>
    </source>
</evidence>
<dbReference type="Pfam" id="PF00300">
    <property type="entry name" value="His_Phos_1"/>
    <property type="match status" value="1"/>
</dbReference>
<dbReference type="AlphaFoldDB" id="A0A068NPN5"/>
<dbReference type="HOGENOM" id="CLU_1249079_0_0_0"/>
<dbReference type="eggNOG" id="COG0406">
    <property type="taxonomic scope" value="Bacteria"/>
</dbReference>
<dbReference type="GO" id="GO:0016791">
    <property type="term" value="F:phosphatase activity"/>
    <property type="evidence" value="ECO:0007669"/>
    <property type="project" value="TreeGrafter"/>
</dbReference>